<reference evidence="2 3" key="1">
    <citation type="submission" date="2020-08" db="EMBL/GenBank/DDBJ databases">
        <title>Draft genome sequencing of an Anaerocolumna strain isolated from anoxic soil subjected to BSD treatment.</title>
        <authorList>
            <person name="Uek A."/>
            <person name="Tonouchi A."/>
        </authorList>
    </citation>
    <scope>NUCLEOTIDE SEQUENCE [LARGE SCALE GENOMIC DNA]</scope>
    <source>
        <strain evidence="2 3">CTTW</strain>
    </source>
</reference>
<evidence type="ECO:0000256" key="1">
    <source>
        <dbReference type="SAM" id="Phobius"/>
    </source>
</evidence>
<reference evidence="2 3" key="2">
    <citation type="submission" date="2020-08" db="EMBL/GenBank/DDBJ databases">
        <authorList>
            <person name="Ueki A."/>
            <person name="Tonouchi A."/>
        </authorList>
    </citation>
    <scope>NUCLEOTIDE SEQUENCE [LARGE SCALE GENOMIC DNA]</scope>
    <source>
        <strain evidence="2 3">CTTW</strain>
    </source>
</reference>
<feature type="transmembrane region" description="Helical" evidence="1">
    <location>
        <begin position="34"/>
        <end position="55"/>
    </location>
</feature>
<keyword evidence="1" id="KW-0812">Transmembrane</keyword>
<keyword evidence="3" id="KW-1185">Reference proteome</keyword>
<dbReference type="EMBL" id="AP023368">
    <property type="protein sequence ID" value="BCJ99925.1"/>
    <property type="molecule type" value="Genomic_DNA"/>
</dbReference>
<proteinExistence type="predicted"/>
<name>A0A7I8DS35_9FIRM</name>
<dbReference type="Proteomes" id="UP000515703">
    <property type="component" value="Chromosome"/>
</dbReference>
<accession>A0A7I8DS35</accession>
<sequence>MIHLRYQIRSEDYLYTVQDIKERKGILMKNIKKILLFTLIPILFIGILVYIHFIFREKPIISSPYTVAEVTRTVTEGGSTCEVKSTSDNWVALTDVSYEGKDITDKVDANEFIKLLSTSMCKRTLKTYSPYNGSDVTWEIDLIWNNNPMHILLGNINIWYESANKGYYEILNADLLKQVLEKMVSQN</sequence>
<keyword evidence="1" id="KW-0472">Membrane</keyword>
<dbReference type="AlphaFoldDB" id="A0A7I8DS35"/>
<dbReference type="RefSeq" id="WP_185255648.1">
    <property type="nucleotide sequence ID" value="NZ_AP023368.1"/>
</dbReference>
<keyword evidence="1" id="KW-1133">Transmembrane helix</keyword>
<protein>
    <submittedName>
        <fullName evidence="2">Uncharacterized protein</fullName>
    </submittedName>
</protein>
<dbReference type="KEGG" id="acht:bsdcttw_29660"/>
<evidence type="ECO:0000313" key="3">
    <source>
        <dbReference type="Proteomes" id="UP000515703"/>
    </source>
</evidence>
<evidence type="ECO:0000313" key="2">
    <source>
        <dbReference type="EMBL" id="BCJ99925.1"/>
    </source>
</evidence>
<gene>
    <name evidence="2" type="ORF">bsdcttw_29660</name>
</gene>
<organism evidence="2 3">
    <name type="scientific">Anaerocolumna chitinilytica</name>
    <dbReference type="NCBI Taxonomy" id="1727145"/>
    <lineage>
        <taxon>Bacteria</taxon>
        <taxon>Bacillati</taxon>
        <taxon>Bacillota</taxon>
        <taxon>Clostridia</taxon>
        <taxon>Lachnospirales</taxon>
        <taxon>Lachnospiraceae</taxon>
        <taxon>Anaerocolumna</taxon>
    </lineage>
</organism>